<evidence type="ECO:0000256" key="8">
    <source>
        <dbReference type="ARBA" id="ARBA00022763"/>
    </source>
</evidence>
<gene>
    <name evidence="15" type="ORF">GCM10009416_08190</name>
</gene>
<keyword evidence="7" id="KW-0255">Endonuclease</keyword>
<keyword evidence="10" id="KW-0234">DNA repair</keyword>
<dbReference type="PROSITE" id="PS51679">
    <property type="entry name" value="SAM_MT_C5"/>
    <property type="match status" value="1"/>
</dbReference>
<comment type="catalytic activity">
    <reaction evidence="12">
        <text>a 2'-deoxycytidine in DNA + S-adenosyl-L-methionine = a 5-methyl-2'-deoxycytidine in DNA + S-adenosyl-L-homocysteine + H(+)</text>
        <dbReference type="Rhea" id="RHEA:13681"/>
        <dbReference type="Rhea" id="RHEA-COMP:11369"/>
        <dbReference type="Rhea" id="RHEA-COMP:11370"/>
        <dbReference type="ChEBI" id="CHEBI:15378"/>
        <dbReference type="ChEBI" id="CHEBI:57856"/>
        <dbReference type="ChEBI" id="CHEBI:59789"/>
        <dbReference type="ChEBI" id="CHEBI:85452"/>
        <dbReference type="ChEBI" id="CHEBI:85454"/>
        <dbReference type="EC" id="2.1.1.37"/>
    </reaction>
</comment>
<dbReference type="Pfam" id="PF03852">
    <property type="entry name" value="Vsr"/>
    <property type="match status" value="1"/>
</dbReference>
<dbReference type="InterPro" id="IPR004603">
    <property type="entry name" value="DNA_mismatch_endonuc_vsr"/>
</dbReference>
<reference evidence="16" key="1">
    <citation type="journal article" date="2019" name="Int. J. Syst. Evol. Microbiol.">
        <title>The Global Catalogue of Microorganisms (GCM) 10K type strain sequencing project: providing services to taxonomists for standard genome sequencing and annotation.</title>
        <authorList>
            <consortium name="The Broad Institute Genomics Platform"/>
            <consortium name="The Broad Institute Genome Sequencing Center for Infectious Disease"/>
            <person name="Wu L."/>
            <person name="Ma J."/>
        </authorList>
    </citation>
    <scope>NUCLEOTIDE SEQUENCE [LARGE SCALE GENOMIC DNA]</scope>
    <source>
        <strain evidence="16">JCM 9933</strain>
    </source>
</reference>
<dbReference type="SUPFAM" id="SSF52980">
    <property type="entry name" value="Restriction endonuclease-like"/>
    <property type="match status" value="1"/>
</dbReference>
<sequence length="578" mass="63715">MPDVPGTRRKMMSAVRGKDTGPEMLVRRIVHGLGYRYRLHRRDLPGRPDLAFGPRRKAIEVRGCFWHRHPGCARASLPSTRRDWWREKLDGNAARDARNLAAIERMGWEVLVLWECELTDTRALSGRVRDFLGPPARGVSGATPHETGKPGSRPVCYGPGMAGANPEHEAAAAEAEPRVVVDLFSCGGGMSAGFAERPGWRLAAAVDLEVAKPSGKAAGETGCNDIYEANHGIRPISADLAVMEPAALLEAAGLRRGETGCLISCAPCTDFSRANPDNHMADRDRNTLVGRSGDFAAALDPASFVMENARELITGNHPQHFRGLRERLVGSGYDVRADVHFLSRFGLPQVRERALIVASRVGPARTLEDLWDGWEVTPEAVTVRSALSRLDEWLVEHPDDPDGSAVPGMREDVLARLAATPADGGGWVDVARDPETRHLCTPDCLRRWEIRDLGSHPDVYGRMWWDRPAPTIKRECAHVGNGRYAHPERNRLLTVREMATLQGFPFTYRFPTKSVANRYRAIGDAVPPLVAWQIAACVDWSVTGRKPDPAEWVMPRTCLRLSDLRRVAGAPVTVRRAA</sequence>
<dbReference type="CDD" id="cd00221">
    <property type="entry name" value="Vsr"/>
    <property type="match status" value="1"/>
</dbReference>
<accession>A0ABP3PP74</accession>
<dbReference type="Gene3D" id="3.90.120.10">
    <property type="entry name" value="DNA Methylase, subunit A, domain 2"/>
    <property type="match status" value="1"/>
</dbReference>
<evidence type="ECO:0000256" key="2">
    <source>
        <dbReference type="ARBA" id="ARBA00022603"/>
    </source>
</evidence>
<dbReference type="PRINTS" id="PR00105">
    <property type="entry name" value="C5METTRFRASE"/>
</dbReference>
<dbReference type="InterPro" id="IPR001525">
    <property type="entry name" value="C5_MeTfrase"/>
</dbReference>
<keyword evidence="5" id="KW-0540">Nuclease</keyword>
<dbReference type="Pfam" id="PF00145">
    <property type="entry name" value="DNA_methylase"/>
    <property type="match status" value="1"/>
</dbReference>
<comment type="similarity">
    <text evidence="13">Belongs to the class I-like SAM-binding methyltransferase superfamily. C5-methyltransferase family.</text>
</comment>
<dbReference type="InterPro" id="IPR029063">
    <property type="entry name" value="SAM-dependent_MTases_sf"/>
</dbReference>
<dbReference type="InterPro" id="IPR050390">
    <property type="entry name" value="C5-Methyltransferase"/>
</dbReference>
<evidence type="ECO:0000256" key="4">
    <source>
        <dbReference type="ARBA" id="ARBA00022691"/>
    </source>
</evidence>
<keyword evidence="2 13" id="KW-0489">Methyltransferase</keyword>
<comment type="similarity">
    <text evidence="11">Belongs to the Vsr family.</text>
</comment>
<keyword evidence="3 13" id="KW-0808">Transferase</keyword>
<evidence type="ECO:0000313" key="16">
    <source>
        <dbReference type="Proteomes" id="UP001501588"/>
    </source>
</evidence>
<proteinExistence type="inferred from homology"/>
<comment type="caution">
    <text evidence="15">The sequence shown here is derived from an EMBL/GenBank/DDBJ whole genome shotgun (WGS) entry which is preliminary data.</text>
</comment>
<evidence type="ECO:0000256" key="1">
    <source>
        <dbReference type="ARBA" id="ARBA00011975"/>
    </source>
</evidence>
<name>A0ABP3PP74_9PROT</name>
<dbReference type="SUPFAM" id="SSF53335">
    <property type="entry name" value="S-adenosyl-L-methionine-dependent methyltransferases"/>
    <property type="match status" value="1"/>
</dbReference>
<evidence type="ECO:0000313" key="15">
    <source>
        <dbReference type="EMBL" id="GAA0571919.1"/>
    </source>
</evidence>
<feature type="active site" evidence="13">
    <location>
        <position position="268"/>
    </location>
</feature>
<protein>
    <recommendedName>
        <fullName evidence="1">DNA (cytosine-5-)-methyltransferase</fullName>
        <ecNumber evidence="1">2.1.1.37</ecNumber>
    </recommendedName>
</protein>
<evidence type="ECO:0000256" key="14">
    <source>
        <dbReference type="SAM" id="MobiDB-lite"/>
    </source>
</evidence>
<evidence type="ECO:0000256" key="10">
    <source>
        <dbReference type="ARBA" id="ARBA00023204"/>
    </source>
</evidence>
<keyword evidence="16" id="KW-1185">Reference proteome</keyword>
<keyword evidence="6" id="KW-0680">Restriction system</keyword>
<dbReference type="InterPro" id="IPR011335">
    <property type="entry name" value="Restrct_endonuc-II-like"/>
</dbReference>
<evidence type="ECO:0000256" key="5">
    <source>
        <dbReference type="ARBA" id="ARBA00022722"/>
    </source>
</evidence>
<dbReference type="PANTHER" id="PTHR10629:SF52">
    <property type="entry name" value="DNA (CYTOSINE-5)-METHYLTRANSFERASE 1"/>
    <property type="match status" value="1"/>
</dbReference>
<evidence type="ECO:0000256" key="9">
    <source>
        <dbReference type="ARBA" id="ARBA00022801"/>
    </source>
</evidence>
<dbReference type="PANTHER" id="PTHR10629">
    <property type="entry name" value="CYTOSINE-SPECIFIC METHYLTRANSFERASE"/>
    <property type="match status" value="1"/>
</dbReference>
<evidence type="ECO:0000256" key="6">
    <source>
        <dbReference type="ARBA" id="ARBA00022747"/>
    </source>
</evidence>
<keyword evidence="4 13" id="KW-0949">S-adenosyl-L-methionine</keyword>
<evidence type="ECO:0000256" key="13">
    <source>
        <dbReference type="PROSITE-ProRule" id="PRU01016"/>
    </source>
</evidence>
<dbReference type="Gene3D" id="3.40.960.10">
    <property type="entry name" value="VSR Endonuclease"/>
    <property type="match status" value="1"/>
</dbReference>
<feature type="region of interest" description="Disordered" evidence="14">
    <location>
        <begin position="134"/>
        <end position="153"/>
    </location>
</feature>
<dbReference type="NCBIfam" id="TIGR00632">
    <property type="entry name" value="vsr"/>
    <property type="match status" value="1"/>
</dbReference>
<dbReference type="Proteomes" id="UP001501588">
    <property type="component" value="Unassembled WGS sequence"/>
</dbReference>
<evidence type="ECO:0000256" key="12">
    <source>
        <dbReference type="ARBA" id="ARBA00047422"/>
    </source>
</evidence>
<keyword evidence="8" id="KW-0227">DNA damage</keyword>
<dbReference type="Gene3D" id="3.40.50.150">
    <property type="entry name" value="Vaccinia Virus protein VP39"/>
    <property type="match status" value="1"/>
</dbReference>
<evidence type="ECO:0000256" key="11">
    <source>
        <dbReference type="ARBA" id="ARBA00029466"/>
    </source>
</evidence>
<organism evidence="15 16">
    <name type="scientific">Craurococcus roseus</name>
    <dbReference type="NCBI Taxonomy" id="77585"/>
    <lineage>
        <taxon>Bacteria</taxon>
        <taxon>Pseudomonadati</taxon>
        <taxon>Pseudomonadota</taxon>
        <taxon>Alphaproteobacteria</taxon>
        <taxon>Acetobacterales</taxon>
        <taxon>Acetobacteraceae</taxon>
        <taxon>Craurococcus</taxon>
    </lineage>
</organism>
<dbReference type="EMBL" id="BAAAFZ010000008">
    <property type="protein sequence ID" value="GAA0571919.1"/>
    <property type="molecule type" value="Genomic_DNA"/>
</dbReference>
<evidence type="ECO:0000256" key="3">
    <source>
        <dbReference type="ARBA" id="ARBA00022679"/>
    </source>
</evidence>
<evidence type="ECO:0000256" key="7">
    <source>
        <dbReference type="ARBA" id="ARBA00022759"/>
    </source>
</evidence>
<dbReference type="EC" id="2.1.1.37" evidence="1"/>
<keyword evidence="9" id="KW-0378">Hydrolase</keyword>